<reference evidence="1" key="1">
    <citation type="submission" date="2023-04" db="EMBL/GenBank/DDBJ databases">
        <title>Phytophthora fragariaefolia NBRC 109709.</title>
        <authorList>
            <person name="Ichikawa N."/>
            <person name="Sato H."/>
            <person name="Tonouchi N."/>
        </authorList>
    </citation>
    <scope>NUCLEOTIDE SEQUENCE</scope>
    <source>
        <strain evidence="1">NBRC 109709</strain>
    </source>
</reference>
<comment type="caution">
    <text evidence="1">The sequence shown here is derived from an EMBL/GenBank/DDBJ whole genome shotgun (WGS) entry which is preliminary data.</text>
</comment>
<protein>
    <submittedName>
        <fullName evidence="1">Unnamed protein product</fullName>
    </submittedName>
</protein>
<organism evidence="1 2">
    <name type="scientific">Phytophthora fragariaefolia</name>
    <dbReference type="NCBI Taxonomy" id="1490495"/>
    <lineage>
        <taxon>Eukaryota</taxon>
        <taxon>Sar</taxon>
        <taxon>Stramenopiles</taxon>
        <taxon>Oomycota</taxon>
        <taxon>Peronosporomycetes</taxon>
        <taxon>Peronosporales</taxon>
        <taxon>Peronosporaceae</taxon>
        <taxon>Phytophthora</taxon>
    </lineage>
</organism>
<gene>
    <name evidence="1" type="ORF">Pfra01_002421800</name>
</gene>
<proteinExistence type="predicted"/>
<evidence type="ECO:0000313" key="2">
    <source>
        <dbReference type="Proteomes" id="UP001165121"/>
    </source>
</evidence>
<dbReference type="EMBL" id="BSXT01004137">
    <property type="protein sequence ID" value="GMF56900.1"/>
    <property type="molecule type" value="Genomic_DNA"/>
</dbReference>
<accession>A0A9W6YAH9</accession>
<name>A0A9W6YAH9_9STRA</name>
<keyword evidence="2" id="KW-1185">Reference proteome</keyword>
<dbReference type="AlphaFoldDB" id="A0A9W6YAH9"/>
<dbReference type="OrthoDB" id="145471at2759"/>
<dbReference type="Proteomes" id="UP001165121">
    <property type="component" value="Unassembled WGS sequence"/>
</dbReference>
<sequence length="129" mass="14452">MYPSRHINPNTSLEGILVLILNEHANDAGRRHACCIRSSEDCRLFLSDDWKLPASTSVVTLTVTAPSSPKRTMSLGEYKKAYDNTVFARDELEAQFDVGSDADMENLRLCERGLVVECWLGRTSESELD</sequence>
<evidence type="ECO:0000313" key="1">
    <source>
        <dbReference type="EMBL" id="GMF56900.1"/>
    </source>
</evidence>